<sequence length="320" mass="35884">MDEIARAISCLNDGKARGGDGIPKEVWKHGVNNLFSRLHQLITKAWEVGSVPQSWKGASIVTIYKKGDRTDCGNYRGIFLLSIAGKIFAPILLNRLSTQITPEVVLETQCGFRGNWSIVNMISCLRQLHEKCIEQDMVFVDFSKAFDTVGRTGLWQQLRKYGCPEKFTTMIEALHTGMMASVGVGGEVSESFGVTNGVKQCCVLVPTLFSIFLSAMLDEAFRDMGDGVYIQSRQNADLFYVAHFRTKTKTTRVLMRELLFADDSALVAHSAEEKQKIVDAFSDASKKFGLKINIKKTEMLYQPPTLQEPEIRMSWLMEIS</sequence>
<dbReference type="Proteomes" id="UP001209878">
    <property type="component" value="Unassembled WGS sequence"/>
</dbReference>
<dbReference type="AlphaFoldDB" id="A0AAD9N0V7"/>
<dbReference type="SUPFAM" id="SSF56672">
    <property type="entry name" value="DNA/RNA polymerases"/>
    <property type="match status" value="1"/>
</dbReference>
<gene>
    <name evidence="2" type="ORF">NP493_2854g00014</name>
</gene>
<dbReference type="PROSITE" id="PS50878">
    <property type="entry name" value="RT_POL"/>
    <property type="match status" value="1"/>
</dbReference>
<evidence type="ECO:0000313" key="3">
    <source>
        <dbReference type="Proteomes" id="UP001209878"/>
    </source>
</evidence>
<name>A0AAD9N0V7_RIDPI</name>
<dbReference type="PANTHER" id="PTHR47027:SF20">
    <property type="entry name" value="REVERSE TRANSCRIPTASE-LIKE PROTEIN WITH RNA-DIRECTED DNA POLYMERASE DOMAIN"/>
    <property type="match status" value="1"/>
</dbReference>
<accession>A0AAD9N0V7</accession>
<keyword evidence="3" id="KW-1185">Reference proteome</keyword>
<feature type="domain" description="Reverse transcriptase" evidence="1">
    <location>
        <begin position="44"/>
        <end position="320"/>
    </location>
</feature>
<dbReference type="EMBL" id="JAODUO010002836">
    <property type="protein sequence ID" value="KAK2150129.1"/>
    <property type="molecule type" value="Genomic_DNA"/>
</dbReference>
<dbReference type="InterPro" id="IPR043502">
    <property type="entry name" value="DNA/RNA_pol_sf"/>
</dbReference>
<reference evidence="2" key="1">
    <citation type="journal article" date="2023" name="Mol. Biol. Evol.">
        <title>Third-Generation Sequencing Reveals the Adaptive Role of the Epigenome in Three Deep-Sea Polychaetes.</title>
        <authorList>
            <person name="Perez M."/>
            <person name="Aroh O."/>
            <person name="Sun Y."/>
            <person name="Lan Y."/>
            <person name="Juniper S.K."/>
            <person name="Young C.R."/>
            <person name="Angers B."/>
            <person name="Qian P.Y."/>
        </authorList>
    </citation>
    <scope>NUCLEOTIDE SEQUENCE</scope>
    <source>
        <strain evidence="2">R07B-5</strain>
    </source>
</reference>
<dbReference type="Pfam" id="PF00078">
    <property type="entry name" value="RVT_1"/>
    <property type="match status" value="1"/>
</dbReference>
<evidence type="ECO:0000259" key="1">
    <source>
        <dbReference type="PROSITE" id="PS50878"/>
    </source>
</evidence>
<protein>
    <recommendedName>
        <fullName evidence="1">Reverse transcriptase domain-containing protein</fullName>
    </recommendedName>
</protein>
<dbReference type="CDD" id="cd01650">
    <property type="entry name" value="RT_nLTR_like"/>
    <property type="match status" value="1"/>
</dbReference>
<proteinExistence type="predicted"/>
<comment type="caution">
    <text evidence="2">The sequence shown here is derived from an EMBL/GenBank/DDBJ whole genome shotgun (WGS) entry which is preliminary data.</text>
</comment>
<organism evidence="2 3">
    <name type="scientific">Ridgeia piscesae</name>
    <name type="common">Tubeworm</name>
    <dbReference type="NCBI Taxonomy" id="27915"/>
    <lineage>
        <taxon>Eukaryota</taxon>
        <taxon>Metazoa</taxon>
        <taxon>Spiralia</taxon>
        <taxon>Lophotrochozoa</taxon>
        <taxon>Annelida</taxon>
        <taxon>Polychaeta</taxon>
        <taxon>Sedentaria</taxon>
        <taxon>Canalipalpata</taxon>
        <taxon>Sabellida</taxon>
        <taxon>Siboglinidae</taxon>
        <taxon>Ridgeia</taxon>
    </lineage>
</organism>
<evidence type="ECO:0000313" key="2">
    <source>
        <dbReference type="EMBL" id="KAK2150129.1"/>
    </source>
</evidence>
<dbReference type="PANTHER" id="PTHR47027">
    <property type="entry name" value="REVERSE TRANSCRIPTASE DOMAIN-CONTAINING PROTEIN"/>
    <property type="match status" value="1"/>
</dbReference>
<dbReference type="InterPro" id="IPR000477">
    <property type="entry name" value="RT_dom"/>
</dbReference>